<evidence type="ECO:0000313" key="1">
    <source>
        <dbReference type="EMBL" id="MCO5979315.1"/>
    </source>
</evidence>
<name>A0ABT1BSW3_9BURK</name>
<gene>
    <name evidence="1" type="ORF">M0L44_21655</name>
</gene>
<dbReference type="Proteomes" id="UP001204851">
    <property type="component" value="Unassembled WGS sequence"/>
</dbReference>
<keyword evidence="2" id="KW-1185">Reference proteome</keyword>
<comment type="caution">
    <text evidence="1">The sequence shown here is derived from an EMBL/GenBank/DDBJ whole genome shotgun (WGS) entry which is preliminary data.</text>
</comment>
<reference evidence="1 2" key="1">
    <citation type="submission" date="2022-06" db="EMBL/GenBank/DDBJ databases">
        <title>Ideonella sp. NS12-5 Genome sequencing and assembly.</title>
        <authorList>
            <person name="Jung Y."/>
        </authorList>
    </citation>
    <scope>NUCLEOTIDE SEQUENCE [LARGE SCALE GENOMIC DNA]</scope>
    <source>
        <strain evidence="1 2">NS12-5</strain>
    </source>
</reference>
<proteinExistence type="predicted"/>
<protein>
    <submittedName>
        <fullName evidence="1">Uncharacterized protein</fullName>
    </submittedName>
</protein>
<sequence>MTTLYAGLVAASAGYAWVTNDRTRTRPLTSKRGTLTHRQTAMTTRLLPRVFAVLATALVSACSRNLEVNVLSQTASVNGAYTAEVREVVYGPHFGGEAPAIEVWVSHAGQSECVLQRPEDGTEVTSRWVGPARLRLQVTGTQATEHFQPASLGATIELERL</sequence>
<dbReference type="RefSeq" id="WP_252772263.1">
    <property type="nucleotide sequence ID" value="NZ_JAMXMC010000020.1"/>
</dbReference>
<dbReference type="EMBL" id="JAMXMC010000020">
    <property type="protein sequence ID" value="MCO5979315.1"/>
    <property type="molecule type" value="Genomic_DNA"/>
</dbReference>
<evidence type="ECO:0000313" key="2">
    <source>
        <dbReference type="Proteomes" id="UP001204851"/>
    </source>
</evidence>
<accession>A0ABT1BSW3</accession>
<organism evidence="1 2">
    <name type="scientific">Ideonella oryzae</name>
    <dbReference type="NCBI Taxonomy" id="2937441"/>
    <lineage>
        <taxon>Bacteria</taxon>
        <taxon>Pseudomonadati</taxon>
        <taxon>Pseudomonadota</taxon>
        <taxon>Betaproteobacteria</taxon>
        <taxon>Burkholderiales</taxon>
        <taxon>Sphaerotilaceae</taxon>
        <taxon>Ideonella</taxon>
    </lineage>
</organism>